<evidence type="ECO:0000313" key="3">
    <source>
        <dbReference type="Proteomes" id="UP000192408"/>
    </source>
</evidence>
<dbReference type="EMBL" id="FWWV01000018">
    <property type="protein sequence ID" value="SMB85249.1"/>
    <property type="molecule type" value="Genomic_DNA"/>
</dbReference>
<dbReference type="NCBIfam" id="TIGR03757">
    <property type="entry name" value="conj_TIGR03757"/>
    <property type="match status" value="1"/>
</dbReference>
<keyword evidence="3" id="KW-1185">Reference proteome</keyword>
<feature type="chain" id="PRO_5012461456" evidence="1">
    <location>
        <begin position="23"/>
        <end position="154"/>
    </location>
</feature>
<evidence type="ECO:0000313" key="2">
    <source>
        <dbReference type="EMBL" id="SMB85249.1"/>
    </source>
</evidence>
<sequence length="154" mass="17619">MRKKQCVGIGITLLFQPMMIWAETVPNPTITIYTTAAYPIKNMTDPDLATIYYLDGAEQIEDRFSTHFSEQPEQAEQQAQALFNSQEWKQYEKQLQAAYAGVISGWQNGIKKVPAILFDYPGAESVVTYGITDLALARQHWLNWLQQQQMEGIR</sequence>
<proteinExistence type="predicted"/>
<protein>
    <submittedName>
        <fullName evidence="2">Integrating conjugative element protein, PFL_4709 family</fullName>
    </submittedName>
</protein>
<reference evidence="3" key="1">
    <citation type="submission" date="2017-04" db="EMBL/GenBank/DDBJ databases">
        <authorList>
            <person name="Varghese N."/>
            <person name="Submissions S."/>
        </authorList>
    </citation>
    <scope>NUCLEOTIDE SEQUENCE [LARGE SCALE GENOMIC DNA]</scope>
    <source>
        <strain evidence="3">DSM 23072</strain>
    </source>
</reference>
<dbReference type="AlphaFoldDB" id="A0A1W1UW77"/>
<dbReference type="InterPro" id="IPR011090">
    <property type="entry name" value="Integr_conj_element_PFL4709"/>
</dbReference>
<keyword evidence="1" id="KW-0732">Signal</keyword>
<dbReference type="Proteomes" id="UP000192408">
    <property type="component" value="Unassembled WGS sequence"/>
</dbReference>
<name>A0A1W1UW77_9PAST</name>
<organism evidence="2 3">
    <name type="scientific">Pasteurella testudinis DSM 23072</name>
    <dbReference type="NCBI Taxonomy" id="1122938"/>
    <lineage>
        <taxon>Bacteria</taxon>
        <taxon>Pseudomonadati</taxon>
        <taxon>Pseudomonadota</taxon>
        <taxon>Gammaproteobacteria</taxon>
        <taxon>Pasteurellales</taxon>
        <taxon>Pasteurellaceae</taxon>
        <taxon>Pasteurella</taxon>
    </lineage>
</organism>
<evidence type="ECO:0000256" key="1">
    <source>
        <dbReference type="SAM" id="SignalP"/>
    </source>
</evidence>
<gene>
    <name evidence="2" type="ORF">SAMN05660772_02455</name>
</gene>
<accession>A0A1W1UW77</accession>
<dbReference type="Pfam" id="PF07511">
    <property type="entry name" value="DUF1525"/>
    <property type="match status" value="1"/>
</dbReference>
<dbReference type="RefSeq" id="WP_084257123.1">
    <property type="nucleotide sequence ID" value="NZ_FWWV01000018.1"/>
</dbReference>
<feature type="signal peptide" evidence="1">
    <location>
        <begin position="1"/>
        <end position="22"/>
    </location>
</feature>
<dbReference type="STRING" id="1122938.SAMN05660772_02455"/>